<keyword evidence="1" id="KW-0175">Coiled coil</keyword>
<proteinExistence type="predicted"/>
<organism evidence="2 3">
    <name type="scientific">Candidatus Geothrix odensensis</name>
    <dbReference type="NCBI Taxonomy" id="2954440"/>
    <lineage>
        <taxon>Bacteria</taxon>
        <taxon>Pseudomonadati</taxon>
        <taxon>Acidobacteriota</taxon>
        <taxon>Holophagae</taxon>
        <taxon>Holophagales</taxon>
        <taxon>Holophagaceae</taxon>
        <taxon>Geothrix</taxon>
    </lineage>
</organism>
<protein>
    <submittedName>
        <fullName evidence="2">Uncharacterized protein</fullName>
    </submittedName>
</protein>
<dbReference type="EMBL" id="JADKCH010000007">
    <property type="protein sequence ID" value="MBK8572700.1"/>
    <property type="molecule type" value="Genomic_DNA"/>
</dbReference>
<accession>A0A936F2N8</accession>
<evidence type="ECO:0000313" key="3">
    <source>
        <dbReference type="Proteomes" id="UP000709959"/>
    </source>
</evidence>
<name>A0A936F2N8_9BACT</name>
<comment type="caution">
    <text evidence="2">The sequence shown here is derived from an EMBL/GenBank/DDBJ whole genome shotgun (WGS) entry which is preliminary data.</text>
</comment>
<dbReference type="AlphaFoldDB" id="A0A936F2N8"/>
<evidence type="ECO:0000313" key="2">
    <source>
        <dbReference type="EMBL" id="MBK8572700.1"/>
    </source>
</evidence>
<dbReference type="Proteomes" id="UP000709959">
    <property type="component" value="Unassembled WGS sequence"/>
</dbReference>
<feature type="coiled-coil region" evidence="1">
    <location>
        <begin position="44"/>
        <end position="81"/>
    </location>
</feature>
<reference evidence="2 3" key="1">
    <citation type="submission" date="2020-10" db="EMBL/GenBank/DDBJ databases">
        <title>Connecting structure to function with the recovery of over 1000 high-quality activated sludge metagenome-assembled genomes encoding full-length rRNA genes using long-read sequencing.</title>
        <authorList>
            <person name="Singleton C.M."/>
            <person name="Petriglieri F."/>
            <person name="Kristensen J.M."/>
            <person name="Kirkegaard R.H."/>
            <person name="Michaelsen T.Y."/>
            <person name="Andersen M.H."/>
            <person name="Karst S.M."/>
            <person name="Dueholm M.S."/>
            <person name="Nielsen P.H."/>
            <person name="Albertsen M."/>
        </authorList>
    </citation>
    <scope>NUCLEOTIDE SEQUENCE [LARGE SCALE GENOMIC DNA]</scope>
    <source>
        <strain evidence="2">OdNE_18-Q3-R46-58_MAXAC.008</strain>
    </source>
</reference>
<gene>
    <name evidence="2" type="ORF">IPN91_08645</name>
</gene>
<sequence>MSSPLRASRLRLALGSLGLLAGLGVAFFLLPDASQQLAQQQRAKREAELSRNQQVQRLQELQQLADRIRRGRETLADLEGRLPKGSAGELQWNLSKTLHAMAKKHGLRLQSVKYGLPSREGAKGTDLEAVEVEFVALGVYANHSAFMRDLEGSGLPFAVRDGRLEESPEGARLNIVLRAFRKAGAPEREEGEA</sequence>
<evidence type="ECO:0000256" key="1">
    <source>
        <dbReference type="SAM" id="Coils"/>
    </source>
</evidence>